<feature type="transmembrane region" description="Helical" evidence="16">
    <location>
        <begin position="334"/>
        <end position="355"/>
    </location>
</feature>
<feature type="transmembrane region" description="Helical" evidence="16">
    <location>
        <begin position="305"/>
        <end position="328"/>
    </location>
</feature>
<reference evidence="20" key="1">
    <citation type="submission" date="2013-03" db="EMBL/GenBank/DDBJ databases">
        <title>The Genome Sequence of Anopheles minimus MINIMUS1.</title>
        <authorList>
            <consortium name="The Broad Institute Genomics Platform"/>
            <person name="Neafsey D.E."/>
            <person name="Walton C."/>
            <person name="Walker B."/>
            <person name="Young S.K."/>
            <person name="Zeng Q."/>
            <person name="Gargeya S."/>
            <person name="Fitzgerald M."/>
            <person name="Haas B."/>
            <person name="Abouelleil A."/>
            <person name="Allen A.W."/>
            <person name="Alvarado L."/>
            <person name="Arachchi H.M."/>
            <person name="Berlin A.M."/>
            <person name="Chapman S.B."/>
            <person name="Gainer-Dewar J."/>
            <person name="Goldberg J."/>
            <person name="Griggs A."/>
            <person name="Gujja S."/>
            <person name="Hansen M."/>
            <person name="Howarth C."/>
            <person name="Imamovic A."/>
            <person name="Ireland A."/>
            <person name="Larimer J."/>
            <person name="McCowan C."/>
            <person name="Murphy C."/>
            <person name="Pearson M."/>
            <person name="Poon T.W."/>
            <person name="Priest M."/>
            <person name="Roberts A."/>
            <person name="Saif S."/>
            <person name="Shea T."/>
            <person name="Sisk P."/>
            <person name="Sykes S."/>
            <person name="Wortman J."/>
            <person name="Nusbaum C."/>
            <person name="Birren B."/>
        </authorList>
    </citation>
    <scope>NUCLEOTIDE SEQUENCE [LARGE SCALE GENOMIC DNA]</scope>
    <source>
        <strain evidence="20">MINIMUS1</strain>
    </source>
</reference>
<evidence type="ECO:0000256" key="4">
    <source>
        <dbReference type="ARBA" id="ARBA00022692"/>
    </source>
</evidence>
<evidence type="ECO:0000256" key="16">
    <source>
        <dbReference type="SAM" id="Phobius"/>
    </source>
</evidence>
<feature type="transmembrane region" description="Helical" evidence="16">
    <location>
        <begin position="513"/>
        <end position="536"/>
    </location>
</feature>
<dbReference type="InterPro" id="IPR004331">
    <property type="entry name" value="SPX_dom"/>
</dbReference>
<keyword evidence="8" id="KW-0175">Coiled coil</keyword>
<feature type="transmembrane region" description="Helical" evidence="16">
    <location>
        <begin position="367"/>
        <end position="386"/>
    </location>
</feature>
<reference evidence="19" key="2">
    <citation type="submission" date="2020-05" db="UniProtKB">
        <authorList>
            <consortium name="EnsemblMetazoa"/>
        </authorList>
    </citation>
    <scope>IDENTIFICATION</scope>
    <source>
        <strain evidence="19">MINIMUS1</strain>
    </source>
</reference>
<comment type="similarity">
    <text evidence="12">Belongs to the phosphatidylethanolamine-binding protein family. Mitochondrion-specific ribosomal protein mL38 subfamily.</text>
</comment>
<dbReference type="PANTHER" id="PTHR10783:SF127">
    <property type="entry name" value="LD30826P-RELATED"/>
    <property type="match status" value="1"/>
</dbReference>
<dbReference type="Gene3D" id="3.90.280.10">
    <property type="entry name" value="PEBP-like"/>
    <property type="match status" value="1"/>
</dbReference>
<evidence type="ECO:0000256" key="9">
    <source>
        <dbReference type="ARBA" id="ARBA00023128"/>
    </source>
</evidence>
<dbReference type="SUPFAM" id="SSF49777">
    <property type="entry name" value="PEBP-like"/>
    <property type="match status" value="1"/>
</dbReference>
<proteinExistence type="inferred from homology"/>
<evidence type="ECO:0000313" key="20">
    <source>
        <dbReference type="Proteomes" id="UP000075920"/>
    </source>
</evidence>
<dbReference type="PANTHER" id="PTHR10783">
    <property type="entry name" value="XENOTROPIC AND POLYTROPIC RETROVIRUS RECEPTOR 1-RELATED"/>
    <property type="match status" value="1"/>
</dbReference>
<protein>
    <recommendedName>
        <fullName evidence="13">Large ribosomal subunit protein mL38</fullName>
    </recommendedName>
    <alternativeName>
        <fullName evidence="14">39S ribosomal protein L38, mitochondrial</fullName>
    </alternativeName>
</protein>
<dbReference type="GO" id="GO:1990904">
    <property type="term" value="C:ribonucleoprotein complex"/>
    <property type="evidence" value="ECO:0007669"/>
    <property type="project" value="UniProtKB-KW"/>
</dbReference>
<keyword evidence="5" id="KW-0809">Transit peptide</keyword>
<evidence type="ECO:0000256" key="10">
    <source>
        <dbReference type="ARBA" id="ARBA00023136"/>
    </source>
</evidence>
<dbReference type="Proteomes" id="UP000075920">
    <property type="component" value="Unassembled WGS sequence"/>
</dbReference>
<dbReference type="GO" id="GO:0000822">
    <property type="term" value="F:inositol hexakisphosphate binding"/>
    <property type="evidence" value="ECO:0007669"/>
    <property type="project" value="TreeGrafter"/>
</dbReference>
<dbReference type="VEuPathDB" id="VectorBase:AMIN005734"/>
<dbReference type="GO" id="GO:0005886">
    <property type="term" value="C:plasma membrane"/>
    <property type="evidence" value="ECO:0007669"/>
    <property type="project" value="TreeGrafter"/>
</dbReference>
<dbReference type="GO" id="GO:0005840">
    <property type="term" value="C:ribosome"/>
    <property type="evidence" value="ECO:0007669"/>
    <property type="project" value="UniProtKB-KW"/>
</dbReference>
<keyword evidence="10 16" id="KW-0472">Membrane</keyword>
<feature type="transmembrane region" description="Helical" evidence="16">
    <location>
        <begin position="265"/>
        <end position="284"/>
    </location>
</feature>
<organism evidence="19 20">
    <name type="scientific">Anopheles minimus</name>
    <dbReference type="NCBI Taxonomy" id="112268"/>
    <lineage>
        <taxon>Eukaryota</taxon>
        <taxon>Metazoa</taxon>
        <taxon>Ecdysozoa</taxon>
        <taxon>Arthropoda</taxon>
        <taxon>Hexapoda</taxon>
        <taxon>Insecta</taxon>
        <taxon>Pterygota</taxon>
        <taxon>Neoptera</taxon>
        <taxon>Endopterygota</taxon>
        <taxon>Diptera</taxon>
        <taxon>Nematocera</taxon>
        <taxon>Culicoidea</taxon>
        <taxon>Culicidae</taxon>
        <taxon>Anophelinae</taxon>
        <taxon>Anopheles</taxon>
    </lineage>
</organism>
<evidence type="ECO:0000259" key="17">
    <source>
        <dbReference type="PROSITE" id="PS51380"/>
    </source>
</evidence>
<evidence type="ECO:0000256" key="3">
    <source>
        <dbReference type="ARBA" id="ARBA00009665"/>
    </source>
</evidence>
<dbReference type="InterPro" id="IPR008914">
    <property type="entry name" value="PEBP"/>
</dbReference>
<feature type="domain" description="EXS" evidence="17">
    <location>
        <begin position="394"/>
        <end position="598"/>
    </location>
</feature>
<evidence type="ECO:0000256" key="12">
    <source>
        <dbReference type="ARBA" id="ARBA00038016"/>
    </source>
</evidence>
<dbReference type="CDD" id="cd14477">
    <property type="entry name" value="SPX_XPR1_like"/>
    <property type="match status" value="1"/>
</dbReference>
<dbReference type="GO" id="GO:0005743">
    <property type="term" value="C:mitochondrial inner membrane"/>
    <property type="evidence" value="ECO:0007669"/>
    <property type="project" value="UniProtKB-ARBA"/>
</dbReference>
<dbReference type="AlphaFoldDB" id="A0A182W5W8"/>
<keyword evidence="20" id="KW-1185">Reference proteome</keyword>
<feature type="compositionally biased region" description="Basic residues" evidence="15">
    <location>
        <begin position="611"/>
        <end position="620"/>
    </location>
</feature>
<dbReference type="CDD" id="cd00866">
    <property type="entry name" value="PEBP_euk"/>
    <property type="match status" value="1"/>
</dbReference>
<dbReference type="GO" id="GO:0005794">
    <property type="term" value="C:Golgi apparatus"/>
    <property type="evidence" value="ECO:0007669"/>
    <property type="project" value="TreeGrafter"/>
</dbReference>
<dbReference type="GO" id="GO:0016036">
    <property type="term" value="P:cellular response to phosphate starvation"/>
    <property type="evidence" value="ECO:0007669"/>
    <property type="project" value="TreeGrafter"/>
</dbReference>
<evidence type="ECO:0000313" key="19">
    <source>
        <dbReference type="EnsemblMetazoa" id="AMIN005734-PA"/>
    </source>
</evidence>
<feature type="transmembrane region" description="Helical" evidence="16">
    <location>
        <begin position="465"/>
        <end position="484"/>
    </location>
</feature>
<accession>A0A182W5W8</accession>
<evidence type="ECO:0000256" key="8">
    <source>
        <dbReference type="ARBA" id="ARBA00023054"/>
    </source>
</evidence>
<dbReference type="EnsemblMetazoa" id="AMIN005734-RA">
    <property type="protein sequence ID" value="AMIN005734-PA"/>
    <property type="gene ID" value="AMIN005734"/>
</dbReference>
<evidence type="ECO:0000256" key="11">
    <source>
        <dbReference type="ARBA" id="ARBA00023274"/>
    </source>
</evidence>
<evidence type="ECO:0000256" key="5">
    <source>
        <dbReference type="ARBA" id="ARBA00022946"/>
    </source>
</evidence>
<sequence>MKFAEHLSAHITPEWRKQYINYEEMKAMLYTANEEAPALDSVEEDVRKRHFANFDENFYNYCDQELKKINTFYSEKLAEATRKYAGLITQLRTTLESQQKSKSKGHSHKPINLPYRKAQELKLAFSEFYLSLILLQNYQNLNHTGFRKILKKHDKILASDNGARYQKEHVEMSHFFINKDIDKLINDTESTVTSQLEGGDRQRAMKRLRVPPLGEQQSPWTTFKVGLFSGSFVVLFVAVILSAVFHDSATGENLKIAFRLYRGPLLLIEFIFLIGVNIYGWRSSGVNHVLIFELDPRNHLSEQHLMEMAAIFGVVWTLSLLSFLYSASLSIPPYINPLFMTVIMIIFLINPLRVFRYEARFWLLKTIGRMVAAPFFHVGFADFWLADQLNNTRQCMEESYIIRPLVNCLPAWFRFAQCLRRYRDSREAFPHLVNAGKYATTFCVVIFATLRSANASKYEDSTDNVFLWLWLFSSVVSSCYAYTWDIKMDWGLFDKNAGENTFLREEIVYSMPFFYYFAIIEDLVLRFVWIVSYALTENKLVSGDLMTSILAPMEVFRRFVWNFFRLENEHLNNCGKFRAVRDISIAPIDSNDQVIILKMMDEEDGVINRYTKHNRPKPKKTKDDRRPLLPAFKGTHEATPPDATSTKHRTCEYLLLKPNVLQKLDTRFGHTLRGKAPGVAKTLAERLKAEKVVDPEITQSVNIGFPYIKPARSAQLSERLAHLKAQRNNPELERLSRERKLEVNLGQVRADWLKTSGPFHVKRVAEHYGVYEHLFGNAYFVPRVELTIQYKVGDLLHPVRYGNILKPSETQTAPDVQFDGKFVFTGDKAGEEKETFWCLLLTNPDGHFEDSEKEYCHWFIGNIPNGNIAKGEELISYLQPFPPKGTGYHRHVFVLYKQNGRIDFSQYRRTDAYDLPGRTFRTLDFYRQHQENITPAGLAFFQSDWDTSLPAFYHEKLQLQHPIFEYDFPAPYIRDQEWFPLRKPFNLYMDKYRDPAQVRKEYLARKLAKTHPFDGPERPLRFPNAHPVNDVPSWLRTEIKKDRLGWGRINDI</sequence>
<dbReference type="FunFam" id="3.90.280.10:FF:000002">
    <property type="entry name" value="39S ribosomal protein L38, mitochondrial"/>
    <property type="match status" value="1"/>
</dbReference>
<dbReference type="Pfam" id="PF03105">
    <property type="entry name" value="SPX"/>
    <property type="match status" value="3"/>
</dbReference>
<evidence type="ECO:0000256" key="15">
    <source>
        <dbReference type="SAM" id="MobiDB-lite"/>
    </source>
</evidence>
<evidence type="ECO:0000256" key="1">
    <source>
        <dbReference type="ARBA" id="ARBA00004141"/>
    </source>
</evidence>
<dbReference type="InterPro" id="IPR036610">
    <property type="entry name" value="PEBP-like_sf"/>
</dbReference>
<feature type="domain" description="SPX" evidence="18">
    <location>
        <begin position="1"/>
        <end position="167"/>
    </location>
</feature>
<keyword evidence="4 16" id="KW-0812">Transmembrane</keyword>
<evidence type="ECO:0000256" key="14">
    <source>
        <dbReference type="ARBA" id="ARBA00041206"/>
    </source>
</evidence>
<feature type="transmembrane region" description="Helical" evidence="16">
    <location>
        <begin position="435"/>
        <end position="453"/>
    </location>
</feature>
<keyword evidence="7 16" id="KW-1133">Transmembrane helix</keyword>
<dbReference type="STRING" id="112268.A0A182W5W8"/>
<evidence type="ECO:0000256" key="6">
    <source>
        <dbReference type="ARBA" id="ARBA00022980"/>
    </source>
</evidence>
<keyword evidence="6" id="KW-0689">Ribosomal protein</keyword>
<evidence type="ECO:0000259" key="18">
    <source>
        <dbReference type="PROSITE" id="PS51382"/>
    </source>
</evidence>
<feature type="transmembrane region" description="Helical" evidence="16">
    <location>
        <begin position="225"/>
        <end position="245"/>
    </location>
</feature>
<dbReference type="InterPro" id="IPR004342">
    <property type="entry name" value="EXS_C"/>
</dbReference>
<dbReference type="Pfam" id="PF03124">
    <property type="entry name" value="EXS"/>
    <property type="match status" value="1"/>
</dbReference>
<dbReference type="GO" id="GO:0006817">
    <property type="term" value="P:phosphate ion transport"/>
    <property type="evidence" value="ECO:0007669"/>
    <property type="project" value="TreeGrafter"/>
</dbReference>
<name>A0A182W5W8_9DIPT</name>
<dbReference type="PROSITE" id="PS51382">
    <property type="entry name" value="SPX"/>
    <property type="match status" value="1"/>
</dbReference>
<feature type="region of interest" description="Disordered" evidence="15">
    <location>
        <begin position="611"/>
        <end position="645"/>
    </location>
</feature>
<comment type="similarity">
    <text evidence="3">Belongs to the SYG1 (TC 2.A.94) family.</text>
</comment>
<keyword evidence="11" id="KW-0687">Ribonucleoprotein</keyword>
<evidence type="ECO:0000256" key="13">
    <source>
        <dbReference type="ARBA" id="ARBA00039444"/>
    </source>
</evidence>
<evidence type="ECO:0000256" key="2">
    <source>
        <dbReference type="ARBA" id="ARBA00004173"/>
    </source>
</evidence>
<dbReference type="Pfam" id="PF01161">
    <property type="entry name" value="PBP"/>
    <property type="match status" value="1"/>
</dbReference>
<evidence type="ECO:0000256" key="7">
    <source>
        <dbReference type="ARBA" id="ARBA00022989"/>
    </source>
</evidence>
<comment type="subcellular location">
    <subcellularLocation>
        <location evidence="1">Membrane</location>
        <topology evidence="1">Multi-pass membrane protein</topology>
    </subcellularLocation>
    <subcellularLocation>
        <location evidence="2">Mitochondrion</location>
    </subcellularLocation>
</comment>
<keyword evidence="9" id="KW-0496">Mitochondrion</keyword>
<dbReference type="InterPro" id="IPR035810">
    <property type="entry name" value="PEBP_euk"/>
</dbReference>
<dbReference type="PROSITE" id="PS51380">
    <property type="entry name" value="EXS"/>
    <property type="match status" value="1"/>
</dbReference>